<dbReference type="EMBL" id="KZ559173">
    <property type="protein sequence ID" value="PLB34722.1"/>
    <property type="molecule type" value="Genomic_DNA"/>
</dbReference>
<dbReference type="Proteomes" id="UP000234585">
    <property type="component" value="Unassembled WGS sequence"/>
</dbReference>
<dbReference type="AlphaFoldDB" id="A0A2I2F256"/>
<evidence type="ECO:0000313" key="5">
    <source>
        <dbReference type="EMBL" id="PLB34722.1"/>
    </source>
</evidence>
<dbReference type="Gene3D" id="3.40.50.2300">
    <property type="match status" value="1"/>
</dbReference>
<dbReference type="PANTHER" id="PTHR45339:SF1">
    <property type="entry name" value="HYBRID SIGNAL TRANSDUCTION HISTIDINE KINASE J"/>
    <property type="match status" value="1"/>
</dbReference>
<feature type="domain" description="Response regulatory" evidence="4">
    <location>
        <begin position="2"/>
        <end position="127"/>
    </location>
</feature>
<dbReference type="SMART" id="SM00448">
    <property type="entry name" value="REC"/>
    <property type="match status" value="1"/>
</dbReference>
<name>A0A2I2F256_ASPCN</name>
<dbReference type="SUPFAM" id="SSF52172">
    <property type="entry name" value="CheY-like"/>
    <property type="match status" value="1"/>
</dbReference>
<organism evidence="5 6">
    <name type="scientific">Aspergillus candidus</name>
    <dbReference type="NCBI Taxonomy" id="41067"/>
    <lineage>
        <taxon>Eukaryota</taxon>
        <taxon>Fungi</taxon>
        <taxon>Dikarya</taxon>
        <taxon>Ascomycota</taxon>
        <taxon>Pezizomycotina</taxon>
        <taxon>Eurotiomycetes</taxon>
        <taxon>Eurotiomycetidae</taxon>
        <taxon>Eurotiales</taxon>
        <taxon>Aspergillaceae</taxon>
        <taxon>Aspergillus</taxon>
        <taxon>Aspergillus subgen. Circumdati</taxon>
    </lineage>
</organism>
<evidence type="ECO:0000256" key="1">
    <source>
        <dbReference type="ARBA" id="ARBA00022553"/>
    </source>
</evidence>
<evidence type="ECO:0000256" key="2">
    <source>
        <dbReference type="ARBA" id="ARBA00023012"/>
    </source>
</evidence>
<dbReference type="PANTHER" id="PTHR45339">
    <property type="entry name" value="HYBRID SIGNAL TRANSDUCTION HISTIDINE KINASE J"/>
    <property type="match status" value="1"/>
</dbReference>
<evidence type="ECO:0000259" key="4">
    <source>
        <dbReference type="PROSITE" id="PS50110"/>
    </source>
</evidence>
<protein>
    <submittedName>
        <fullName evidence="5">CheY-like protein</fullName>
    </submittedName>
</protein>
<dbReference type="RefSeq" id="XP_024668734.1">
    <property type="nucleotide sequence ID" value="XM_024813974.1"/>
</dbReference>
<dbReference type="STRING" id="41067.A0A2I2F256"/>
<feature type="modified residue" description="4-aspartylphosphate" evidence="3">
    <location>
        <position position="54"/>
    </location>
</feature>
<dbReference type="OrthoDB" id="60033at2759"/>
<gene>
    <name evidence="5" type="ORF">BDW47DRAFT_111536</name>
</gene>
<proteinExistence type="predicted"/>
<dbReference type="Pfam" id="PF00072">
    <property type="entry name" value="Response_reg"/>
    <property type="match status" value="1"/>
</dbReference>
<accession>A0A2I2F256</accession>
<dbReference type="PROSITE" id="PS50110">
    <property type="entry name" value="RESPONSE_REGULATORY"/>
    <property type="match status" value="1"/>
</dbReference>
<sequence length="162" mass="18281">MHVLLAEDNNVNQRVLTKFFNKFGCSFAIVNNGREALDYLASPACPPPDIILMDIAMPVMGGFKATETIRTQLPFINNPKLQMTPIIALTAHIIRGDGERLFQKGFTDVLSKPVRWTHLTQILLQYLRYQPTPVGPGSPMLKMMPVWGPFPFRKFQGPRSLL</sequence>
<dbReference type="GeneID" id="36521134"/>
<keyword evidence="2" id="KW-0902">Two-component regulatory system</keyword>
<dbReference type="CDD" id="cd17546">
    <property type="entry name" value="REC_hyHK_CKI1_RcsC-like"/>
    <property type="match status" value="1"/>
</dbReference>
<keyword evidence="6" id="KW-1185">Reference proteome</keyword>
<keyword evidence="1 3" id="KW-0597">Phosphoprotein</keyword>
<evidence type="ECO:0000313" key="6">
    <source>
        <dbReference type="Proteomes" id="UP000234585"/>
    </source>
</evidence>
<evidence type="ECO:0000256" key="3">
    <source>
        <dbReference type="PROSITE-ProRule" id="PRU00169"/>
    </source>
</evidence>
<dbReference type="GO" id="GO:0000160">
    <property type="term" value="P:phosphorelay signal transduction system"/>
    <property type="evidence" value="ECO:0007669"/>
    <property type="project" value="UniProtKB-KW"/>
</dbReference>
<dbReference type="InterPro" id="IPR011006">
    <property type="entry name" value="CheY-like_superfamily"/>
</dbReference>
<dbReference type="InterPro" id="IPR001789">
    <property type="entry name" value="Sig_transdc_resp-reg_receiver"/>
</dbReference>
<reference evidence="5 6" key="1">
    <citation type="submission" date="2017-12" db="EMBL/GenBank/DDBJ databases">
        <authorList>
            <consortium name="DOE Joint Genome Institute"/>
            <person name="Haridas S."/>
            <person name="Kjaerbolling I."/>
            <person name="Vesth T.C."/>
            <person name="Frisvad J.C."/>
            <person name="Nybo J.L."/>
            <person name="Theobald S."/>
            <person name="Kuo A."/>
            <person name="Bowyer P."/>
            <person name="Matsuda Y."/>
            <person name="Mondo S."/>
            <person name="Lyhne E.K."/>
            <person name="Kogle M.E."/>
            <person name="Clum A."/>
            <person name="Lipzen A."/>
            <person name="Salamov A."/>
            <person name="Ngan C.Y."/>
            <person name="Daum C."/>
            <person name="Chiniquy J."/>
            <person name="Barry K."/>
            <person name="LaButti K."/>
            <person name="Simmons B.A."/>
            <person name="Magnuson J.K."/>
            <person name="Mortensen U.H."/>
            <person name="Larsen T.O."/>
            <person name="Grigoriev I.V."/>
            <person name="Baker S.E."/>
            <person name="Andersen M.R."/>
            <person name="Nordberg H.P."/>
            <person name="Cantor M.N."/>
            <person name="Hua S.X."/>
        </authorList>
    </citation>
    <scope>NUCLEOTIDE SEQUENCE [LARGE SCALE GENOMIC DNA]</scope>
    <source>
        <strain evidence="5 6">CBS 102.13</strain>
    </source>
</reference>